<evidence type="ECO:0000313" key="2">
    <source>
        <dbReference type="EMBL" id="MCO5724536.1"/>
    </source>
</evidence>
<feature type="transmembrane region" description="Helical" evidence="1">
    <location>
        <begin position="350"/>
        <end position="375"/>
    </location>
</feature>
<keyword evidence="1" id="KW-0812">Transmembrane</keyword>
<keyword evidence="3" id="KW-1185">Reference proteome</keyword>
<feature type="transmembrane region" description="Helical" evidence="1">
    <location>
        <begin position="57"/>
        <end position="81"/>
    </location>
</feature>
<dbReference type="PANTHER" id="PTHR41983:SF2">
    <property type="entry name" value="SHORT-CHAIN FATTY ACID TRANSPORTER-RELATED"/>
    <property type="match status" value="1"/>
</dbReference>
<proteinExistence type="predicted"/>
<protein>
    <submittedName>
        <fullName evidence="2">TIGR00366 family protein</fullName>
    </submittedName>
</protein>
<sequence>MSLTRSIEIVFRRFLPSPFAIAVLLTLLTMGLALGFGRFPEGVSPWKGVLTAWERGLWNPGMLVFAFQMMLILVLGHVLVLSKPVERLIHRLTSLVRDGASAAFLVSVSTMLVSFFNWGLGLIFGAILARKVGEYARQQGIALNYPLIGACGYLGLMVWHGGISGSAPLKASEPGHLAGLLEGILPQAVLAGFPATIPTSDTIFSLWNLGVFAVVVLVTGLLATYLGYKGGGTHLSLPAWEFDRGAEGPGQGAEKLERSRGFATLFAVLIFLAFLVQYLPMLRSLNLTPDMLNFFMLGLAILLHGNMTRFLRAVGEAIGDTSGILIQFPLYFGIMGMMTESGLIHRISDFFVAVSTAGSFPVFTFFSAGLVNLFVPSGGGQWAVQGPIVLQAAQTLGVPFPRAVMALAYGDQLTNMLQPFWALPLLAITGLKAREILPYTLLFMVVAGAVYLAGLWFF</sequence>
<dbReference type="Proteomes" id="UP001206312">
    <property type="component" value="Unassembled WGS sequence"/>
</dbReference>
<feature type="transmembrane region" description="Helical" evidence="1">
    <location>
        <begin position="141"/>
        <end position="163"/>
    </location>
</feature>
<reference evidence="2 3" key="1">
    <citation type="submission" date="2022-06" db="EMBL/GenBank/DDBJ databases">
        <authorList>
            <person name="Xuan X."/>
        </authorList>
    </citation>
    <scope>NUCLEOTIDE SEQUENCE [LARGE SCALE GENOMIC DNA]</scope>
    <source>
        <strain evidence="2 3">2V75</strain>
    </source>
</reference>
<feature type="transmembrane region" description="Helical" evidence="1">
    <location>
        <begin position="436"/>
        <end position="457"/>
    </location>
</feature>
<feature type="transmembrane region" description="Helical" evidence="1">
    <location>
        <begin position="323"/>
        <end position="344"/>
    </location>
</feature>
<gene>
    <name evidence="2" type="ORF">NG653_06690</name>
</gene>
<comment type="caution">
    <text evidence="2">The sequence shown here is derived from an EMBL/GenBank/DDBJ whole genome shotgun (WGS) entry which is preliminary data.</text>
</comment>
<dbReference type="Pfam" id="PF02667">
    <property type="entry name" value="SCFA_trans"/>
    <property type="match status" value="1"/>
</dbReference>
<dbReference type="EMBL" id="JAMXIB010000004">
    <property type="protein sequence ID" value="MCO5724536.1"/>
    <property type="molecule type" value="Genomic_DNA"/>
</dbReference>
<evidence type="ECO:0000313" key="3">
    <source>
        <dbReference type="Proteomes" id="UP001206312"/>
    </source>
</evidence>
<dbReference type="RefSeq" id="WP_252740912.1">
    <property type="nucleotide sequence ID" value="NZ_JAMXIB010000004.1"/>
</dbReference>
<dbReference type="PANTHER" id="PTHR41983">
    <property type="entry name" value="SHORT-CHAIN FATTY ACID TRANSPORTER-RELATED"/>
    <property type="match status" value="1"/>
</dbReference>
<feature type="transmembrane region" description="Helical" evidence="1">
    <location>
        <begin position="14"/>
        <end position="37"/>
    </location>
</feature>
<name>A0ABT1AX08_9FLAO</name>
<organism evidence="2 3">
    <name type="scientific">Robiginitalea marina</name>
    <dbReference type="NCBI Taxonomy" id="2954105"/>
    <lineage>
        <taxon>Bacteria</taxon>
        <taxon>Pseudomonadati</taxon>
        <taxon>Bacteroidota</taxon>
        <taxon>Flavobacteriia</taxon>
        <taxon>Flavobacteriales</taxon>
        <taxon>Flavobacteriaceae</taxon>
        <taxon>Robiginitalea</taxon>
    </lineage>
</organism>
<keyword evidence="1" id="KW-1133">Transmembrane helix</keyword>
<keyword evidence="1" id="KW-0472">Membrane</keyword>
<accession>A0ABT1AX08</accession>
<evidence type="ECO:0000256" key="1">
    <source>
        <dbReference type="SAM" id="Phobius"/>
    </source>
</evidence>
<feature type="transmembrane region" description="Helical" evidence="1">
    <location>
        <begin position="261"/>
        <end position="279"/>
    </location>
</feature>
<dbReference type="InterPro" id="IPR006160">
    <property type="entry name" value="SCFA_transpt_AtoE"/>
</dbReference>
<feature type="transmembrane region" description="Helical" evidence="1">
    <location>
        <begin position="102"/>
        <end position="129"/>
    </location>
</feature>
<feature type="transmembrane region" description="Helical" evidence="1">
    <location>
        <begin position="175"/>
        <end position="197"/>
    </location>
</feature>
<feature type="transmembrane region" description="Helical" evidence="1">
    <location>
        <begin position="291"/>
        <end position="311"/>
    </location>
</feature>
<feature type="transmembrane region" description="Helical" evidence="1">
    <location>
        <begin position="203"/>
        <end position="228"/>
    </location>
</feature>